<dbReference type="VEuPathDB" id="FungiDB:P170DRAFT_475961"/>
<comment type="caution">
    <text evidence="1">The sequence shown here is derived from an EMBL/GenBank/DDBJ whole genome shotgun (WGS) entry which is preliminary data.</text>
</comment>
<keyword evidence="2" id="KW-1185">Reference proteome</keyword>
<dbReference type="STRING" id="1392250.A0A2I2G9V8"/>
<evidence type="ECO:0000313" key="2">
    <source>
        <dbReference type="Proteomes" id="UP000234275"/>
    </source>
</evidence>
<gene>
    <name evidence="1" type="ORF">P170DRAFT_475961</name>
</gene>
<dbReference type="GeneID" id="36561002"/>
<dbReference type="OrthoDB" id="4423012at2759"/>
<protein>
    <submittedName>
        <fullName evidence="1">Uncharacterized protein</fullName>
    </submittedName>
</protein>
<organism evidence="1 2">
    <name type="scientific">Aspergillus steynii IBT 23096</name>
    <dbReference type="NCBI Taxonomy" id="1392250"/>
    <lineage>
        <taxon>Eukaryota</taxon>
        <taxon>Fungi</taxon>
        <taxon>Dikarya</taxon>
        <taxon>Ascomycota</taxon>
        <taxon>Pezizomycotina</taxon>
        <taxon>Eurotiomycetes</taxon>
        <taxon>Eurotiomycetidae</taxon>
        <taxon>Eurotiales</taxon>
        <taxon>Aspergillaceae</taxon>
        <taxon>Aspergillus</taxon>
        <taxon>Aspergillus subgen. Circumdati</taxon>
    </lineage>
</organism>
<name>A0A2I2G9V8_9EURO</name>
<proteinExistence type="predicted"/>
<reference evidence="1 2" key="1">
    <citation type="submission" date="2016-12" db="EMBL/GenBank/DDBJ databases">
        <title>The genomes of Aspergillus section Nigri reveals drivers in fungal speciation.</title>
        <authorList>
            <consortium name="DOE Joint Genome Institute"/>
            <person name="Vesth T.C."/>
            <person name="Nybo J."/>
            <person name="Theobald S."/>
            <person name="Brandl J."/>
            <person name="Frisvad J.C."/>
            <person name="Nielsen K.F."/>
            <person name="Lyhne E.K."/>
            <person name="Kogle M.E."/>
            <person name="Kuo A."/>
            <person name="Riley R."/>
            <person name="Clum A."/>
            <person name="Nolan M."/>
            <person name="Lipzen A."/>
            <person name="Salamov A."/>
            <person name="Henrissat B."/>
            <person name="Wiebenga A."/>
            <person name="De Vries R.P."/>
            <person name="Grigoriev I.V."/>
            <person name="Mortensen U.H."/>
            <person name="Andersen M.R."/>
            <person name="Baker S.E."/>
        </authorList>
    </citation>
    <scope>NUCLEOTIDE SEQUENCE [LARGE SCALE GENOMIC DNA]</scope>
    <source>
        <strain evidence="1 2">IBT 23096</strain>
    </source>
</reference>
<dbReference type="EMBL" id="MSFO01000004">
    <property type="protein sequence ID" value="PLB49667.1"/>
    <property type="molecule type" value="Genomic_DNA"/>
</dbReference>
<dbReference type="Proteomes" id="UP000234275">
    <property type="component" value="Unassembled WGS sequence"/>
</dbReference>
<evidence type="ECO:0000313" key="1">
    <source>
        <dbReference type="EMBL" id="PLB49667.1"/>
    </source>
</evidence>
<accession>A0A2I2G9V8</accession>
<sequence>MSILSKSVGAVHELKTYTSSFWFDLGDVRNGDRRPSSPFSDGHCKKRPFKDRRSKPYHTAALFYLGAPRSRASLSLVSSIHEGTGVKTSGDLRSIVRSQDVRALRGWQAFLKVDPHSPAGGGFQGVGRPWKRGQGDPEDWLAEIVEASPKWTVDAPIHAIRMNEVKVGLINQVSEDTVQVDPLSKPLIQSIMIPADKDSLTTGGGKFRQNMSGMLTTITAKYRI</sequence>
<dbReference type="RefSeq" id="XP_024704969.1">
    <property type="nucleotide sequence ID" value="XM_024853304.1"/>
</dbReference>
<dbReference type="AlphaFoldDB" id="A0A2I2G9V8"/>